<dbReference type="Gene3D" id="2.60.40.10">
    <property type="entry name" value="Immunoglobulins"/>
    <property type="match status" value="1"/>
</dbReference>
<protein>
    <submittedName>
        <fullName evidence="2">Uncharacterized protein</fullName>
    </submittedName>
</protein>
<evidence type="ECO:0000256" key="1">
    <source>
        <dbReference type="SAM" id="MobiDB-lite"/>
    </source>
</evidence>
<evidence type="ECO:0000313" key="3">
    <source>
        <dbReference type="Proteomes" id="UP001152320"/>
    </source>
</evidence>
<dbReference type="OrthoDB" id="10592113at2759"/>
<feature type="region of interest" description="Disordered" evidence="1">
    <location>
        <begin position="35"/>
        <end position="59"/>
    </location>
</feature>
<reference evidence="2" key="1">
    <citation type="submission" date="2021-10" db="EMBL/GenBank/DDBJ databases">
        <title>Tropical sea cucumber genome reveals ecological adaptation and Cuvierian tubules defense mechanism.</title>
        <authorList>
            <person name="Chen T."/>
        </authorList>
    </citation>
    <scope>NUCLEOTIDE SEQUENCE</scope>
    <source>
        <strain evidence="2">Nanhai2018</strain>
        <tissue evidence="2">Muscle</tissue>
    </source>
</reference>
<gene>
    <name evidence="2" type="ORF">HOLleu_15001</name>
</gene>
<sequence length="217" mass="24332">MTLMSFKPQNSESTVAPLPHYECYLGAEDGDAVVSSSRPYRTRNANEPQPSSPVRLTDNNLPANTAAYSVFLDTANDNAFGIFTCDASKEGRQNSTIFTIFLRSDGYIVQSDEKFTKTVNVGERNVIISMIVVDDDVFVPTYHPNMMRIDIRWRINGSGNVDRYDGSGTDYQGVDFNQFSSQGIRVDDEGVYEAHGFLLRNAHHALQRLIVHCKYVD</sequence>
<dbReference type="AlphaFoldDB" id="A0A9Q1HCU4"/>
<dbReference type="EMBL" id="JAIZAY010000006">
    <property type="protein sequence ID" value="KAJ8040648.1"/>
    <property type="molecule type" value="Genomic_DNA"/>
</dbReference>
<comment type="caution">
    <text evidence="2">The sequence shown here is derived from an EMBL/GenBank/DDBJ whole genome shotgun (WGS) entry which is preliminary data.</text>
</comment>
<accession>A0A9Q1HCU4</accession>
<keyword evidence="3" id="KW-1185">Reference proteome</keyword>
<organism evidence="2 3">
    <name type="scientific">Holothuria leucospilota</name>
    <name type="common">Black long sea cucumber</name>
    <name type="synonym">Mertensiothuria leucospilota</name>
    <dbReference type="NCBI Taxonomy" id="206669"/>
    <lineage>
        <taxon>Eukaryota</taxon>
        <taxon>Metazoa</taxon>
        <taxon>Echinodermata</taxon>
        <taxon>Eleutherozoa</taxon>
        <taxon>Echinozoa</taxon>
        <taxon>Holothuroidea</taxon>
        <taxon>Aspidochirotacea</taxon>
        <taxon>Aspidochirotida</taxon>
        <taxon>Holothuriidae</taxon>
        <taxon>Holothuria</taxon>
    </lineage>
</organism>
<dbReference type="InterPro" id="IPR013783">
    <property type="entry name" value="Ig-like_fold"/>
</dbReference>
<dbReference type="Proteomes" id="UP001152320">
    <property type="component" value="Chromosome 6"/>
</dbReference>
<evidence type="ECO:0000313" key="2">
    <source>
        <dbReference type="EMBL" id="KAJ8040648.1"/>
    </source>
</evidence>
<name>A0A9Q1HCU4_HOLLE</name>
<proteinExistence type="predicted"/>